<dbReference type="PANTHER" id="PTHR10745">
    <property type="entry name" value="GLYCYL-TRNA SYNTHETASE/DNA POLYMERASE SUBUNIT GAMMA-2"/>
    <property type="match status" value="1"/>
</dbReference>
<dbReference type="SUPFAM" id="SSF55681">
    <property type="entry name" value="Class II aaRS and biotin synthetases"/>
    <property type="match status" value="1"/>
</dbReference>
<organism evidence="2">
    <name type="scientific">Glycine max</name>
    <name type="common">Soybean</name>
    <name type="synonym">Glycine hispida</name>
    <dbReference type="NCBI Taxonomy" id="3847"/>
    <lineage>
        <taxon>Eukaryota</taxon>
        <taxon>Viridiplantae</taxon>
        <taxon>Streptophyta</taxon>
        <taxon>Embryophyta</taxon>
        <taxon>Tracheophyta</taxon>
        <taxon>Spermatophyta</taxon>
        <taxon>Magnoliopsida</taxon>
        <taxon>eudicotyledons</taxon>
        <taxon>Gunneridae</taxon>
        <taxon>Pentapetalae</taxon>
        <taxon>rosids</taxon>
        <taxon>fabids</taxon>
        <taxon>Fabales</taxon>
        <taxon>Fabaceae</taxon>
        <taxon>Papilionoideae</taxon>
        <taxon>50 kb inversion clade</taxon>
        <taxon>NPAAA clade</taxon>
        <taxon>indigoferoid/millettioid clade</taxon>
        <taxon>Phaseoleae</taxon>
        <taxon>Glycine</taxon>
        <taxon>Glycine subgen. Soja</taxon>
    </lineage>
</organism>
<dbReference type="InterPro" id="IPR004154">
    <property type="entry name" value="Anticodon-bd"/>
</dbReference>
<dbReference type="OMA" id="NGHITIQ"/>
<dbReference type="STRING" id="3847.A0A0R0FFI0"/>
<dbReference type="AlphaFoldDB" id="A0A0R0FFI0"/>
<reference evidence="2 3" key="1">
    <citation type="journal article" date="2010" name="Nature">
        <title>Genome sequence of the palaeopolyploid soybean.</title>
        <authorList>
            <person name="Schmutz J."/>
            <person name="Cannon S.B."/>
            <person name="Schlueter J."/>
            <person name="Ma J."/>
            <person name="Mitros T."/>
            <person name="Nelson W."/>
            <person name="Hyten D.L."/>
            <person name="Song Q."/>
            <person name="Thelen J.J."/>
            <person name="Cheng J."/>
            <person name="Xu D."/>
            <person name="Hellsten U."/>
            <person name="May G.D."/>
            <person name="Yu Y."/>
            <person name="Sakurai T."/>
            <person name="Umezawa T."/>
            <person name="Bhattacharyya M.K."/>
            <person name="Sandhu D."/>
            <person name="Valliyodan B."/>
            <person name="Lindquist E."/>
            <person name="Peto M."/>
            <person name="Grant D."/>
            <person name="Shu S."/>
            <person name="Goodstein D."/>
            <person name="Barry K."/>
            <person name="Futrell-Griggs M."/>
            <person name="Abernathy B."/>
            <person name="Du J."/>
            <person name="Tian Z."/>
            <person name="Zhu L."/>
            <person name="Gill N."/>
            <person name="Joshi T."/>
            <person name="Libault M."/>
            <person name="Sethuraman A."/>
            <person name="Zhang X.-C."/>
            <person name="Shinozaki K."/>
            <person name="Nguyen H.T."/>
            <person name="Wing R.A."/>
            <person name="Cregan P."/>
            <person name="Specht J."/>
            <person name="Grimwood J."/>
            <person name="Rokhsar D."/>
            <person name="Stacey G."/>
            <person name="Shoemaker R.C."/>
            <person name="Jackson S.A."/>
        </authorList>
    </citation>
    <scope>NUCLEOTIDE SEQUENCE</scope>
    <source>
        <strain evidence="3">cv. Williams 82</strain>
        <tissue evidence="2">Callus</tissue>
    </source>
</reference>
<dbReference type="EMBL" id="CM000851">
    <property type="protein sequence ID" value="KRH01784.1"/>
    <property type="molecule type" value="Genomic_DNA"/>
</dbReference>
<name>A0A0R0FFI0_SOYBN</name>
<dbReference type="InterPro" id="IPR045864">
    <property type="entry name" value="aa-tRNA-synth_II/BPL/LPL"/>
</dbReference>
<reference evidence="3" key="2">
    <citation type="submission" date="2018-02" db="UniProtKB">
        <authorList>
            <consortium name="EnsemblPlants"/>
        </authorList>
    </citation>
    <scope>IDENTIFICATION</scope>
    <source>
        <strain evidence="3">Williams 82</strain>
    </source>
</reference>
<reference evidence="2" key="3">
    <citation type="submission" date="2018-07" db="EMBL/GenBank/DDBJ databases">
        <title>WGS assembly of Glycine max.</title>
        <authorList>
            <person name="Schmutz J."/>
            <person name="Cannon S."/>
            <person name="Schlueter J."/>
            <person name="Ma J."/>
            <person name="Mitros T."/>
            <person name="Nelson W."/>
            <person name="Hyten D."/>
            <person name="Song Q."/>
            <person name="Thelen J."/>
            <person name="Cheng J."/>
            <person name="Xu D."/>
            <person name="Hellsten U."/>
            <person name="May G."/>
            <person name="Yu Y."/>
            <person name="Sakurai T."/>
            <person name="Umezawa T."/>
            <person name="Bhattacharyya M."/>
            <person name="Sandhu D."/>
            <person name="Valliyodan B."/>
            <person name="Lindquist E."/>
            <person name="Peto M."/>
            <person name="Grant D."/>
            <person name="Shu S."/>
            <person name="Goodstein D."/>
            <person name="Barry K."/>
            <person name="Futrell-Griggs M."/>
            <person name="Abernathy B."/>
            <person name="Du J."/>
            <person name="Tian Z."/>
            <person name="Zhu L."/>
            <person name="Gill N."/>
            <person name="Joshi T."/>
            <person name="Libault M."/>
            <person name="Sethuraman A."/>
            <person name="Zhang X."/>
            <person name="Shinozaki K."/>
            <person name="Nguyen H."/>
            <person name="Wing R."/>
            <person name="Cregan P."/>
            <person name="Specht J."/>
            <person name="Grimwood J."/>
            <person name="Rokhsar D."/>
            <person name="Stacey G."/>
            <person name="Shoemaker R."/>
            <person name="Jackson S."/>
        </authorList>
    </citation>
    <scope>NUCLEOTIDE SEQUENCE</scope>
    <source>
        <tissue evidence="2">Callus</tissue>
    </source>
</reference>
<dbReference type="Gene3D" id="3.30.930.10">
    <property type="entry name" value="Bira Bifunctional Protein, Domain 2"/>
    <property type="match status" value="1"/>
</dbReference>
<evidence type="ECO:0000259" key="1">
    <source>
        <dbReference type="Pfam" id="PF03129"/>
    </source>
</evidence>
<keyword evidence="4" id="KW-1185">Reference proteome</keyword>
<dbReference type="InterPro" id="IPR036621">
    <property type="entry name" value="Anticodon-bd_dom_sf"/>
</dbReference>
<evidence type="ECO:0000313" key="3">
    <source>
        <dbReference type="EnsemblPlants" id="KRH01784"/>
    </source>
</evidence>
<dbReference type="PRINTS" id="PR01043">
    <property type="entry name" value="TRNASYNTHGLY"/>
</dbReference>
<accession>A0A0R0FFI0</accession>
<dbReference type="PANTHER" id="PTHR10745:SF0">
    <property type="entry name" value="GLYCINE--TRNA LIGASE"/>
    <property type="match status" value="1"/>
</dbReference>
<dbReference type="Gramene" id="KRH01784">
    <property type="protein sequence ID" value="KRH01784"/>
    <property type="gene ID" value="GLYMA_18G298400"/>
</dbReference>
<feature type="domain" description="Anticodon-binding" evidence="1">
    <location>
        <begin position="293"/>
        <end position="342"/>
    </location>
</feature>
<dbReference type="InParanoid" id="A0A0R0FFI0"/>
<dbReference type="Pfam" id="PF03129">
    <property type="entry name" value="HGTP_anticodon"/>
    <property type="match status" value="1"/>
</dbReference>
<dbReference type="SUPFAM" id="SSF52954">
    <property type="entry name" value="Class II aaRS ABD-related"/>
    <property type="match status" value="1"/>
</dbReference>
<dbReference type="Gene3D" id="3.40.50.800">
    <property type="entry name" value="Anticodon-binding domain"/>
    <property type="match status" value="1"/>
</dbReference>
<dbReference type="SMR" id="A0A0R0FFI0"/>
<proteinExistence type="predicted"/>
<dbReference type="EnsemblPlants" id="KRH01784">
    <property type="protein sequence ID" value="KRH01784"/>
    <property type="gene ID" value="GLYMA_18G298400"/>
</dbReference>
<gene>
    <name evidence="2" type="ORF">GLYMA_18G298400</name>
</gene>
<evidence type="ECO:0000313" key="4">
    <source>
        <dbReference type="Proteomes" id="UP000008827"/>
    </source>
</evidence>
<evidence type="ECO:0000313" key="2">
    <source>
        <dbReference type="EMBL" id="KRH01784.1"/>
    </source>
</evidence>
<dbReference type="Proteomes" id="UP000008827">
    <property type="component" value="Chromosome 18"/>
</dbReference>
<dbReference type="FunFam" id="3.40.50.800:FF:000004">
    <property type="entry name" value="Glycine--tRNA ligase 2"/>
    <property type="match status" value="1"/>
</dbReference>
<dbReference type="InterPro" id="IPR027031">
    <property type="entry name" value="Gly-tRNA_synthase/POLG2"/>
</dbReference>
<protein>
    <recommendedName>
        <fullName evidence="1">Anticodon-binding domain-containing protein</fullName>
    </recommendedName>
</protein>
<sequence>MKPQTAQGILVNFKDLYYYNANKLPFAAAQIGQAFRNEIKFTLAESEHFVDPQDKSHPKYHQVADLKFLMFPRSAKRIPLRDAVSKVDGHYAADCWDAEIECSFGWIECVGIADRSAYDLRAHSDKSGVLQVAREKFSEPKEVEKELGLAFKGNPRMVVEAHEVEFQVCTLGKVVTIKKNMVTIQKKKNIEHERVFTRSVIESSFGIGRIIYCLFEHTFYTRQSKAGDQQLNVFRFSSLVAPIKCTVFPLVQNQKYEEVAKLTSKSLTAAGISHKIDTSTMWIKYKFSLICTSIGKRYARTDELDVPFAITVDSTSSVTIRERDSKGQVRVDVDKAASVVREVTEGQRTWEDVWSTSPHHSSTSASADD</sequence>